<evidence type="ECO:0000313" key="3">
    <source>
        <dbReference type="Proteomes" id="UP000693946"/>
    </source>
</evidence>
<feature type="chain" id="PRO_5043753463" description="Secreted protein" evidence="1">
    <location>
        <begin position="17"/>
        <end position="114"/>
    </location>
</feature>
<dbReference type="EMBL" id="JAGKHQ010000001">
    <property type="protein sequence ID" value="KAG7525638.1"/>
    <property type="molecule type" value="Genomic_DNA"/>
</dbReference>
<dbReference type="Proteomes" id="UP000693946">
    <property type="component" value="Linkage Group LG1"/>
</dbReference>
<name>A0AAV6T8B7_SOLSE</name>
<keyword evidence="1" id="KW-0732">Signal</keyword>
<keyword evidence="3" id="KW-1185">Reference proteome</keyword>
<organism evidence="2 3">
    <name type="scientific">Solea senegalensis</name>
    <name type="common">Senegalese sole</name>
    <dbReference type="NCBI Taxonomy" id="28829"/>
    <lineage>
        <taxon>Eukaryota</taxon>
        <taxon>Metazoa</taxon>
        <taxon>Chordata</taxon>
        <taxon>Craniata</taxon>
        <taxon>Vertebrata</taxon>
        <taxon>Euteleostomi</taxon>
        <taxon>Actinopterygii</taxon>
        <taxon>Neopterygii</taxon>
        <taxon>Teleostei</taxon>
        <taxon>Neoteleostei</taxon>
        <taxon>Acanthomorphata</taxon>
        <taxon>Carangaria</taxon>
        <taxon>Pleuronectiformes</taxon>
        <taxon>Pleuronectoidei</taxon>
        <taxon>Soleidae</taxon>
        <taxon>Solea</taxon>
    </lineage>
</organism>
<evidence type="ECO:0000256" key="1">
    <source>
        <dbReference type="SAM" id="SignalP"/>
    </source>
</evidence>
<sequence length="114" mass="12687">MRSLLLLHGANSVTLCTSMGQQGSKSSVETRVFFHRVVTVDMDQRTDVCSASLVHIQKKVTTQSICLQSSTRAPEKSPSRSWLQSRCDNSGLVYVMDNPTGGVWVKPEENWTRS</sequence>
<dbReference type="AlphaFoldDB" id="A0AAV6T8B7"/>
<gene>
    <name evidence="2" type="ORF">JOB18_029879</name>
</gene>
<reference evidence="2 3" key="1">
    <citation type="journal article" date="2021" name="Sci. Rep.">
        <title>Chromosome anchoring in Senegalese sole (Solea senegalensis) reveals sex-associated markers and genome rearrangements in flatfish.</title>
        <authorList>
            <person name="Guerrero-Cozar I."/>
            <person name="Gomez-Garrido J."/>
            <person name="Berbel C."/>
            <person name="Martinez-Blanch J.F."/>
            <person name="Alioto T."/>
            <person name="Claros M.G."/>
            <person name="Gagnaire P.A."/>
            <person name="Manchado M."/>
        </authorList>
    </citation>
    <scope>NUCLEOTIDE SEQUENCE [LARGE SCALE GENOMIC DNA]</scope>
    <source>
        <strain evidence="2">Sse05_10M</strain>
    </source>
</reference>
<feature type="signal peptide" evidence="1">
    <location>
        <begin position="1"/>
        <end position="16"/>
    </location>
</feature>
<protein>
    <recommendedName>
        <fullName evidence="4">Secreted protein</fullName>
    </recommendedName>
</protein>
<proteinExistence type="predicted"/>
<comment type="caution">
    <text evidence="2">The sequence shown here is derived from an EMBL/GenBank/DDBJ whole genome shotgun (WGS) entry which is preliminary data.</text>
</comment>
<evidence type="ECO:0000313" key="2">
    <source>
        <dbReference type="EMBL" id="KAG7525638.1"/>
    </source>
</evidence>
<evidence type="ECO:0008006" key="4">
    <source>
        <dbReference type="Google" id="ProtNLM"/>
    </source>
</evidence>
<accession>A0AAV6T8B7</accession>